<gene>
    <name evidence="2" type="ORF">CNMCM6805_002207</name>
</gene>
<accession>A0A8H4M3V1</accession>
<comment type="caution">
    <text evidence="2">The sequence shown here is derived from an EMBL/GenBank/DDBJ whole genome shotgun (WGS) entry which is preliminary data.</text>
</comment>
<protein>
    <submittedName>
        <fullName evidence="2">Uncharacterized protein</fullName>
    </submittedName>
</protein>
<evidence type="ECO:0000313" key="2">
    <source>
        <dbReference type="EMBL" id="KAF4228347.1"/>
    </source>
</evidence>
<dbReference type="Proteomes" id="UP000653565">
    <property type="component" value="Unassembled WGS sequence"/>
</dbReference>
<reference evidence="2" key="2">
    <citation type="submission" date="2020-04" db="EMBL/GenBank/DDBJ databases">
        <authorList>
            <person name="Santos R.A.C."/>
            <person name="Steenwyk J.L."/>
            <person name="Rivero-Menendez O."/>
            <person name="Mead M.E."/>
            <person name="Silva L.P."/>
            <person name="Bastos R.W."/>
            <person name="Alastruey-Izquierdo A."/>
            <person name="Goldman G.H."/>
            <person name="Rokas A."/>
        </authorList>
    </citation>
    <scope>NUCLEOTIDE SEQUENCE</scope>
    <source>
        <strain evidence="2">CNM-CM6805</strain>
    </source>
</reference>
<proteinExistence type="predicted"/>
<sequence>MGCWTLPNFAKHMKRDPAGRGFTHLGKDGVLRTLSGDYEVVDARGLNPEEIKQILDTMPPQMARMVQKEDFRDVDGTKVTNEEALFHPAPGILPPKPSEGEAAEIRKLAKQRQEAYLQAKREQCAELE</sequence>
<name>A0A8H4M3V1_9EURO</name>
<organism evidence="2 3">
    <name type="scientific">Aspergillus fumigatiaffinis</name>
    <dbReference type="NCBI Taxonomy" id="340414"/>
    <lineage>
        <taxon>Eukaryota</taxon>
        <taxon>Fungi</taxon>
        <taxon>Dikarya</taxon>
        <taxon>Ascomycota</taxon>
        <taxon>Pezizomycotina</taxon>
        <taxon>Eurotiomycetes</taxon>
        <taxon>Eurotiomycetidae</taxon>
        <taxon>Eurotiales</taxon>
        <taxon>Aspergillaceae</taxon>
        <taxon>Aspergillus</taxon>
        <taxon>Aspergillus subgen. Fumigati</taxon>
    </lineage>
</organism>
<feature type="region of interest" description="Disordered" evidence="1">
    <location>
        <begin position="81"/>
        <end position="102"/>
    </location>
</feature>
<dbReference type="EMBL" id="JAAAPX010000154">
    <property type="protein sequence ID" value="KAF4228347.1"/>
    <property type="molecule type" value="Genomic_DNA"/>
</dbReference>
<keyword evidence="3" id="KW-1185">Reference proteome</keyword>
<evidence type="ECO:0000256" key="1">
    <source>
        <dbReference type="SAM" id="MobiDB-lite"/>
    </source>
</evidence>
<dbReference type="AlphaFoldDB" id="A0A8H4M3V1"/>
<evidence type="ECO:0000313" key="3">
    <source>
        <dbReference type="Proteomes" id="UP000653565"/>
    </source>
</evidence>
<reference evidence="2" key="1">
    <citation type="journal article" date="2020" name="bioRxiv">
        <title>Genomic and phenotypic heterogeneity of clinical isolates of the human pathogens Aspergillus fumigatus, Aspergillus lentulus and Aspergillus fumigatiaffinis.</title>
        <authorList>
            <person name="dos Santos R.A.C."/>
            <person name="Steenwyk J.L."/>
            <person name="Rivero-Menendez O."/>
            <person name="Mead M.E."/>
            <person name="Silva L.P."/>
            <person name="Bastos R.W."/>
            <person name="Alastruey-Izquierdo A."/>
            <person name="Goldman G.H."/>
            <person name="Rokas A."/>
        </authorList>
    </citation>
    <scope>NUCLEOTIDE SEQUENCE</scope>
    <source>
        <strain evidence="2">CNM-CM6805</strain>
    </source>
</reference>